<proteinExistence type="predicted"/>
<feature type="domain" description="HTH cro/C1-type" evidence="1">
    <location>
        <begin position="10"/>
        <end position="64"/>
    </location>
</feature>
<dbReference type="InterPro" id="IPR001387">
    <property type="entry name" value="Cro/C1-type_HTH"/>
</dbReference>
<evidence type="ECO:0000313" key="2">
    <source>
        <dbReference type="EMBL" id="GAA4772267.1"/>
    </source>
</evidence>
<sequence>MNQPELGKKILELRLSKGLTQNELAEMCSVSLRTIQRIELNEVTPRSYTLKVIFAALDFDYYNLNGNSTDVKTSASSGFWKDIFNLKKDTMKKLSVASVLVVLGFVLFFKNETQAQTIDGWIKRGDKPKSYEIGLDKTVSPMGKKCAYIKSIDSEIKGFGNLMQVCQAKLYLGKRIKMTGYIKTVNVKNWAGMWLRVDGVNDKGETTMLGFDNMYKRGLKGNTDWTKCEIVLNVPNESKTLNFGVLLDGTGIVYFDRLSFEVVKDIEETSISGLPDKPTNIDFED</sequence>
<name>A0ABP9A2H2_9FLAO</name>
<dbReference type="InterPro" id="IPR010982">
    <property type="entry name" value="Lambda_DNA-bd_dom_sf"/>
</dbReference>
<dbReference type="Gene3D" id="2.60.120.260">
    <property type="entry name" value="Galactose-binding domain-like"/>
    <property type="match status" value="1"/>
</dbReference>
<gene>
    <name evidence="2" type="ORF">GCM10023230_23360</name>
</gene>
<evidence type="ECO:0000313" key="3">
    <source>
        <dbReference type="Proteomes" id="UP001500141"/>
    </source>
</evidence>
<dbReference type="Gene3D" id="1.10.260.40">
    <property type="entry name" value="lambda repressor-like DNA-binding domains"/>
    <property type="match status" value="1"/>
</dbReference>
<dbReference type="EMBL" id="BAABIP010000018">
    <property type="protein sequence ID" value="GAA4772267.1"/>
    <property type="molecule type" value="Genomic_DNA"/>
</dbReference>
<dbReference type="Pfam" id="PF01381">
    <property type="entry name" value="HTH_3"/>
    <property type="match status" value="1"/>
</dbReference>
<organism evidence="2 3">
    <name type="scientific">Flavobacterium hankyongi</name>
    <dbReference type="NCBI Taxonomy" id="1176532"/>
    <lineage>
        <taxon>Bacteria</taxon>
        <taxon>Pseudomonadati</taxon>
        <taxon>Bacteroidota</taxon>
        <taxon>Flavobacteriia</taxon>
        <taxon>Flavobacteriales</taxon>
        <taxon>Flavobacteriaceae</taxon>
        <taxon>Flavobacterium</taxon>
    </lineage>
</organism>
<reference evidence="3" key="1">
    <citation type="journal article" date="2019" name="Int. J. Syst. Evol. Microbiol.">
        <title>The Global Catalogue of Microorganisms (GCM) 10K type strain sequencing project: providing services to taxonomists for standard genome sequencing and annotation.</title>
        <authorList>
            <consortium name="The Broad Institute Genomics Platform"/>
            <consortium name="The Broad Institute Genome Sequencing Center for Infectious Disease"/>
            <person name="Wu L."/>
            <person name="Ma J."/>
        </authorList>
    </citation>
    <scope>NUCLEOTIDE SEQUENCE [LARGE SCALE GENOMIC DNA]</scope>
    <source>
        <strain evidence="3">JCM 18198</strain>
    </source>
</reference>
<dbReference type="RefSeq" id="WP_264544690.1">
    <property type="nucleotide sequence ID" value="NZ_BAABIP010000018.1"/>
</dbReference>
<accession>A0ABP9A2H2</accession>
<dbReference type="SMART" id="SM00530">
    <property type="entry name" value="HTH_XRE"/>
    <property type="match status" value="1"/>
</dbReference>
<dbReference type="SUPFAM" id="SSF47413">
    <property type="entry name" value="lambda repressor-like DNA-binding domains"/>
    <property type="match status" value="1"/>
</dbReference>
<keyword evidence="3" id="KW-1185">Reference proteome</keyword>
<dbReference type="PROSITE" id="PS50943">
    <property type="entry name" value="HTH_CROC1"/>
    <property type="match status" value="1"/>
</dbReference>
<dbReference type="Proteomes" id="UP001500141">
    <property type="component" value="Unassembled WGS sequence"/>
</dbReference>
<comment type="caution">
    <text evidence="2">The sequence shown here is derived from an EMBL/GenBank/DDBJ whole genome shotgun (WGS) entry which is preliminary data.</text>
</comment>
<dbReference type="CDD" id="cd00093">
    <property type="entry name" value="HTH_XRE"/>
    <property type="match status" value="1"/>
</dbReference>
<protein>
    <recommendedName>
        <fullName evidence="1">HTH cro/C1-type domain-containing protein</fullName>
    </recommendedName>
</protein>
<evidence type="ECO:0000259" key="1">
    <source>
        <dbReference type="PROSITE" id="PS50943"/>
    </source>
</evidence>